<dbReference type="HOGENOM" id="CLU_020336_23_0_11"/>
<dbReference type="Pfam" id="PF12697">
    <property type="entry name" value="Abhydrolase_6"/>
    <property type="match status" value="1"/>
</dbReference>
<dbReference type="EMBL" id="CP003219">
    <property type="protein sequence ID" value="AEW96377.1"/>
    <property type="molecule type" value="Genomic_DNA"/>
</dbReference>
<feature type="domain" description="AB hydrolase-1" evidence="1">
    <location>
        <begin position="33"/>
        <end position="280"/>
    </location>
</feature>
<evidence type="ECO:0000313" key="2">
    <source>
        <dbReference type="EMBL" id="AEW96377.1"/>
    </source>
</evidence>
<dbReference type="GO" id="GO:0046503">
    <property type="term" value="P:glycerolipid catabolic process"/>
    <property type="evidence" value="ECO:0007669"/>
    <property type="project" value="TreeGrafter"/>
</dbReference>
<name>F8K4M2_STREN</name>
<evidence type="ECO:0000313" key="3">
    <source>
        <dbReference type="Proteomes" id="UP000007842"/>
    </source>
</evidence>
<dbReference type="eggNOG" id="COG2267">
    <property type="taxonomic scope" value="Bacteria"/>
</dbReference>
<dbReference type="InterPro" id="IPR029058">
    <property type="entry name" value="AB_hydrolase_fold"/>
</dbReference>
<dbReference type="PATRIC" id="fig|1003195.11.peg.5464"/>
<dbReference type="STRING" id="1003195.SCATT_40060"/>
<dbReference type="OrthoDB" id="3211023at2"/>
<dbReference type="SUPFAM" id="SSF53474">
    <property type="entry name" value="alpha/beta-Hydrolases"/>
    <property type="match status" value="1"/>
</dbReference>
<dbReference type="PANTHER" id="PTHR43433:SF5">
    <property type="entry name" value="AB HYDROLASE-1 DOMAIN-CONTAINING PROTEIN"/>
    <property type="match status" value="1"/>
</dbReference>
<dbReference type="InterPro" id="IPR050471">
    <property type="entry name" value="AB_hydrolase"/>
</dbReference>
<dbReference type="KEGG" id="sct:SCAT_4021"/>
<dbReference type="Proteomes" id="UP000007842">
    <property type="component" value="Chromosome"/>
</dbReference>
<reference evidence="3" key="1">
    <citation type="submission" date="2011-12" db="EMBL/GenBank/DDBJ databases">
        <title>Complete genome sequence of Streptomyces cattleya strain DSM 46488.</title>
        <authorList>
            <person name="Ou H.-Y."/>
            <person name="Li P."/>
            <person name="Zhao C."/>
            <person name="O'Hagan D."/>
            <person name="Deng Z."/>
        </authorList>
    </citation>
    <scope>NUCLEOTIDE SEQUENCE [LARGE SCALE GENOMIC DNA]</scope>
    <source>
        <strain evidence="3">ATCC 35852 / DSM 46488 / JCM 4925 / NBRC 14057 / NRRL 8057</strain>
    </source>
</reference>
<organism evidence="2 3">
    <name type="scientific">Streptantibioticus cattleyicolor (strain ATCC 35852 / DSM 46488 / JCM 4925 / NBRC 14057 / NRRL 8057)</name>
    <name type="common">Streptomyces cattleya</name>
    <dbReference type="NCBI Taxonomy" id="1003195"/>
    <lineage>
        <taxon>Bacteria</taxon>
        <taxon>Bacillati</taxon>
        <taxon>Actinomycetota</taxon>
        <taxon>Actinomycetes</taxon>
        <taxon>Kitasatosporales</taxon>
        <taxon>Streptomycetaceae</taxon>
        <taxon>Streptantibioticus</taxon>
    </lineage>
</organism>
<accession>G8WUT4</accession>
<dbReference type="KEGG" id="scy:SCATT_40060"/>
<dbReference type="GO" id="GO:0004806">
    <property type="term" value="F:triacylglycerol lipase activity"/>
    <property type="evidence" value="ECO:0007669"/>
    <property type="project" value="TreeGrafter"/>
</dbReference>
<sequence length="295" mass="30961">MLTLPPSARARRLETGRGSFAVLDAGEPRRGTVLLVPGFTGSKEDFIALLQPLAEAGLRAVAVDGRGQYETGGPRVRGAYAQDELAADLLAQGEALGGPVHLVGHSMGGQLARAAVLRGGGPWASLTLMSSGPAAIDEGQRVRTRLLVEALAATDLESIWRTMRAMDAEQAAARRAAGGPGGGGEPPLPSGIEEFLHQRWLANVPEQLAVTGEQLTTEPDRVAELAAVPLPKLVISGEVDYAWPVPWLDEMARRLAARRVVIPGAEHSPNAERPGGTARALLDFWFSGSVAQGGN</sequence>
<evidence type="ECO:0000259" key="1">
    <source>
        <dbReference type="Pfam" id="PF12697"/>
    </source>
</evidence>
<proteinExistence type="predicted"/>
<dbReference type="Gene3D" id="3.40.50.1820">
    <property type="entry name" value="alpha/beta hydrolase"/>
    <property type="match status" value="1"/>
</dbReference>
<dbReference type="PANTHER" id="PTHR43433">
    <property type="entry name" value="HYDROLASE, ALPHA/BETA FOLD FAMILY PROTEIN"/>
    <property type="match status" value="1"/>
</dbReference>
<gene>
    <name evidence="2" type="ordered locus">SCATT_40060</name>
</gene>
<dbReference type="InterPro" id="IPR000073">
    <property type="entry name" value="AB_hydrolase_1"/>
</dbReference>
<dbReference type="AlphaFoldDB" id="F8K4M2"/>
<protein>
    <submittedName>
        <fullName evidence="2">Hydrolase</fullName>
    </submittedName>
</protein>
<keyword evidence="3" id="KW-1185">Reference proteome</keyword>
<keyword evidence="2" id="KW-0378">Hydrolase</keyword>
<accession>F8K4M2</accession>